<name>A0A2K1IYF8_PHYPA</name>
<gene>
    <name evidence="1" type="ORF">PHYPA_024130</name>
</gene>
<sequence>MVWLGILNYGWVEWSTICKYRKSKRASSAKLALRFKKRWCYHGVFSLKVEGHPQWVLSGPMAGFVFEPP</sequence>
<reference evidence="2" key="3">
    <citation type="submission" date="2020-12" db="UniProtKB">
        <authorList>
            <consortium name="EnsemblPlants"/>
        </authorList>
    </citation>
    <scope>IDENTIFICATION</scope>
</reference>
<reference evidence="1 3" key="2">
    <citation type="journal article" date="2018" name="Plant J.">
        <title>The Physcomitrella patens chromosome-scale assembly reveals moss genome structure and evolution.</title>
        <authorList>
            <person name="Lang D."/>
            <person name="Ullrich K.K."/>
            <person name="Murat F."/>
            <person name="Fuchs J."/>
            <person name="Jenkins J."/>
            <person name="Haas F.B."/>
            <person name="Piednoel M."/>
            <person name="Gundlach H."/>
            <person name="Van Bel M."/>
            <person name="Meyberg R."/>
            <person name="Vives C."/>
            <person name="Morata J."/>
            <person name="Symeonidi A."/>
            <person name="Hiss M."/>
            <person name="Muchero W."/>
            <person name="Kamisugi Y."/>
            <person name="Saleh O."/>
            <person name="Blanc G."/>
            <person name="Decker E.L."/>
            <person name="van Gessel N."/>
            <person name="Grimwood J."/>
            <person name="Hayes R.D."/>
            <person name="Graham S.W."/>
            <person name="Gunter L.E."/>
            <person name="McDaniel S.F."/>
            <person name="Hoernstein S.N.W."/>
            <person name="Larsson A."/>
            <person name="Li F.W."/>
            <person name="Perroud P.F."/>
            <person name="Phillips J."/>
            <person name="Ranjan P."/>
            <person name="Rokshar D.S."/>
            <person name="Rothfels C.J."/>
            <person name="Schneider L."/>
            <person name="Shu S."/>
            <person name="Stevenson D.W."/>
            <person name="Thummler F."/>
            <person name="Tillich M."/>
            <person name="Villarreal Aguilar J.C."/>
            <person name="Widiez T."/>
            <person name="Wong G.K."/>
            <person name="Wymore A."/>
            <person name="Zhang Y."/>
            <person name="Zimmer A.D."/>
            <person name="Quatrano R.S."/>
            <person name="Mayer K.F.X."/>
            <person name="Goodstein D."/>
            <person name="Casacuberta J.M."/>
            <person name="Vandepoele K."/>
            <person name="Reski R."/>
            <person name="Cuming A.C."/>
            <person name="Tuskan G.A."/>
            <person name="Maumus F."/>
            <person name="Salse J."/>
            <person name="Schmutz J."/>
            <person name="Rensing S.A."/>
        </authorList>
    </citation>
    <scope>NUCLEOTIDE SEQUENCE [LARGE SCALE GENOMIC DNA]</scope>
    <source>
        <strain evidence="2 3">cv. Gransden 2004</strain>
    </source>
</reference>
<protein>
    <submittedName>
        <fullName evidence="1 2">Uncharacterized protein</fullName>
    </submittedName>
</protein>
<dbReference type="EMBL" id="ABEU02000019">
    <property type="protein sequence ID" value="PNR34313.1"/>
    <property type="molecule type" value="Genomic_DNA"/>
</dbReference>
<organism evidence="1">
    <name type="scientific">Physcomitrium patens</name>
    <name type="common">Spreading-leaved earth moss</name>
    <name type="synonym">Physcomitrella patens</name>
    <dbReference type="NCBI Taxonomy" id="3218"/>
    <lineage>
        <taxon>Eukaryota</taxon>
        <taxon>Viridiplantae</taxon>
        <taxon>Streptophyta</taxon>
        <taxon>Embryophyta</taxon>
        <taxon>Bryophyta</taxon>
        <taxon>Bryophytina</taxon>
        <taxon>Bryopsida</taxon>
        <taxon>Funariidae</taxon>
        <taxon>Funariales</taxon>
        <taxon>Funariaceae</taxon>
        <taxon>Physcomitrium</taxon>
    </lineage>
</organism>
<evidence type="ECO:0000313" key="3">
    <source>
        <dbReference type="Proteomes" id="UP000006727"/>
    </source>
</evidence>
<evidence type="ECO:0000313" key="2">
    <source>
        <dbReference type="EnsemblPlants" id="PAC:32938846.CDS.1"/>
    </source>
</evidence>
<dbReference type="Gramene" id="Pp3c19_14639V3.1">
    <property type="protein sequence ID" value="PAC:32938846.CDS.1"/>
    <property type="gene ID" value="Pp3c19_14639"/>
</dbReference>
<reference evidence="1 3" key="1">
    <citation type="journal article" date="2008" name="Science">
        <title>The Physcomitrella genome reveals evolutionary insights into the conquest of land by plants.</title>
        <authorList>
            <person name="Rensing S."/>
            <person name="Lang D."/>
            <person name="Zimmer A."/>
            <person name="Terry A."/>
            <person name="Salamov A."/>
            <person name="Shapiro H."/>
            <person name="Nishiyama T."/>
            <person name="Perroud P.-F."/>
            <person name="Lindquist E."/>
            <person name="Kamisugi Y."/>
            <person name="Tanahashi T."/>
            <person name="Sakakibara K."/>
            <person name="Fujita T."/>
            <person name="Oishi K."/>
            <person name="Shin-I T."/>
            <person name="Kuroki Y."/>
            <person name="Toyoda A."/>
            <person name="Suzuki Y."/>
            <person name="Hashimoto A."/>
            <person name="Yamaguchi K."/>
            <person name="Sugano A."/>
            <person name="Kohara Y."/>
            <person name="Fujiyama A."/>
            <person name="Anterola A."/>
            <person name="Aoki S."/>
            <person name="Ashton N."/>
            <person name="Barbazuk W.B."/>
            <person name="Barker E."/>
            <person name="Bennetzen J."/>
            <person name="Bezanilla M."/>
            <person name="Blankenship R."/>
            <person name="Cho S.H."/>
            <person name="Dutcher S."/>
            <person name="Estelle M."/>
            <person name="Fawcett J.A."/>
            <person name="Gundlach H."/>
            <person name="Hanada K."/>
            <person name="Heyl A."/>
            <person name="Hicks K.A."/>
            <person name="Hugh J."/>
            <person name="Lohr M."/>
            <person name="Mayer K."/>
            <person name="Melkozernov A."/>
            <person name="Murata T."/>
            <person name="Nelson D."/>
            <person name="Pils B."/>
            <person name="Prigge M."/>
            <person name="Reiss B."/>
            <person name="Renner T."/>
            <person name="Rombauts S."/>
            <person name="Rushton P."/>
            <person name="Sanderfoot A."/>
            <person name="Schween G."/>
            <person name="Shiu S.-H."/>
            <person name="Stueber K."/>
            <person name="Theodoulou F.L."/>
            <person name="Tu H."/>
            <person name="Van de Peer Y."/>
            <person name="Verrier P.J."/>
            <person name="Waters E."/>
            <person name="Wood A."/>
            <person name="Yang L."/>
            <person name="Cove D."/>
            <person name="Cuming A."/>
            <person name="Hasebe M."/>
            <person name="Lucas S."/>
            <person name="Mishler D.B."/>
            <person name="Reski R."/>
            <person name="Grigoriev I."/>
            <person name="Quatrano R.S."/>
            <person name="Boore J.L."/>
        </authorList>
    </citation>
    <scope>NUCLEOTIDE SEQUENCE [LARGE SCALE GENOMIC DNA]</scope>
    <source>
        <strain evidence="2 3">cv. Gransden 2004</strain>
    </source>
</reference>
<evidence type="ECO:0000313" key="1">
    <source>
        <dbReference type="EMBL" id="PNR34313.1"/>
    </source>
</evidence>
<accession>A0A2K1IYF8</accession>
<dbReference type="AlphaFoldDB" id="A0A2K1IYF8"/>
<dbReference type="InParanoid" id="A0A2K1IYF8"/>
<keyword evidence="3" id="KW-1185">Reference proteome</keyword>
<dbReference type="EnsemblPlants" id="Pp3c19_14639V3.1">
    <property type="protein sequence ID" value="PAC:32938846.CDS.1"/>
    <property type="gene ID" value="Pp3c19_14639"/>
</dbReference>
<dbReference type="Proteomes" id="UP000006727">
    <property type="component" value="Chromosome 19"/>
</dbReference>
<proteinExistence type="predicted"/>